<evidence type="ECO:0000313" key="3">
    <source>
        <dbReference type="Proteomes" id="UP000469452"/>
    </source>
</evidence>
<gene>
    <name evidence="2" type="ORF">AaE_012507</name>
</gene>
<dbReference type="AlphaFoldDB" id="A0A6A4ZBZ1"/>
<proteinExistence type="predicted"/>
<accession>A0A6A4ZBZ1</accession>
<dbReference type="Proteomes" id="UP000469452">
    <property type="component" value="Unassembled WGS sequence"/>
</dbReference>
<comment type="caution">
    <text evidence="2">The sequence shown here is derived from an EMBL/GenBank/DDBJ whole genome shotgun (WGS) entry which is preliminary data.</text>
</comment>
<reference evidence="2 3" key="1">
    <citation type="submission" date="2019-06" db="EMBL/GenBank/DDBJ databases">
        <title>Genomics analysis of Aphanomyces spp. identifies a new class of oomycete effector associated with host adaptation.</title>
        <authorList>
            <person name="Gaulin E."/>
        </authorList>
    </citation>
    <scope>NUCLEOTIDE SEQUENCE [LARGE SCALE GENOMIC DNA]</scope>
    <source>
        <strain evidence="2 3">E</strain>
    </source>
</reference>
<feature type="coiled-coil region" evidence="1">
    <location>
        <begin position="48"/>
        <end position="119"/>
    </location>
</feature>
<evidence type="ECO:0000256" key="1">
    <source>
        <dbReference type="SAM" id="Coils"/>
    </source>
</evidence>
<name>A0A6A4ZBZ1_APHAT</name>
<protein>
    <submittedName>
        <fullName evidence="2">Uncharacterized protein</fullName>
    </submittedName>
</protein>
<sequence length="155" mass="18381">MSSLRAELRTLKRNHQEEILLGREAARDEDTSKGVAYDLLQSQYDRDLASAQDEVQSKASELESVQETLRDLSFQDSANVACGNCPILEREKQDLREALRERERSLEEEVQRRQRMERVWEEEHRRLRESEETGRELQESILTEHNRYELKLTHL</sequence>
<dbReference type="EMBL" id="VJMI01018514">
    <property type="protein sequence ID" value="KAF0710468.1"/>
    <property type="molecule type" value="Genomic_DNA"/>
</dbReference>
<evidence type="ECO:0000313" key="2">
    <source>
        <dbReference type="EMBL" id="KAF0710468.1"/>
    </source>
</evidence>
<organism evidence="2 3">
    <name type="scientific">Aphanomyces astaci</name>
    <name type="common">Crayfish plague agent</name>
    <dbReference type="NCBI Taxonomy" id="112090"/>
    <lineage>
        <taxon>Eukaryota</taxon>
        <taxon>Sar</taxon>
        <taxon>Stramenopiles</taxon>
        <taxon>Oomycota</taxon>
        <taxon>Saprolegniomycetes</taxon>
        <taxon>Saprolegniales</taxon>
        <taxon>Verrucalvaceae</taxon>
        <taxon>Aphanomyces</taxon>
    </lineage>
</organism>
<keyword evidence="1" id="KW-0175">Coiled coil</keyword>